<evidence type="ECO:0000313" key="1">
    <source>
        <dbReference type="EMBL" id="VWV58646.1"/>
    </source>
</evidence>
<dbReference type="EMBL" id="LR735258">
    <property type="protein sequence ID" value="VXD46220.1"/>
    <property type="molecule type" value="Genomic_DNA"/>
</dbReference>
<protein>
    <submittedName>
        <fullName evidence="1">Uncharacterized protein</fullName>
    </submittedName>
</protein>
<dbReference type="EMBL" id="LR732074">
    <property type="protein sequence ID" value="VWV58646.1"/>
    <property type="molecule type" value="Genomic_DNA"/>
</dbReference>
<feature type="non-terminal residue" evidence="1">
    <location>
        <position position="1"/>
    </location>
</feature>
<organism evidence="1">
    <name type="scientific">Dyadobacter sp. 32</name>
    <dbReference type="NCBI Taxonomy" id="538966"/>
    <lineage>
        <taxon>Bacteria</taxon>
        <taxon>Pseudomonadati</taxon>
        <taxon>Bacteroidota</taxon>
        <taxon>Cytophagia</taxon>
        <taxon>Cytophagales</taxon>
        <taxon>Spirosomataceae</taxon>
        <taxon>Dyadobacter</taxon>
    </lineage>
</organism>
<evidence type="ECO:0000313" key="2">
    <source>
        <dbReference type="EMBL" id="VXD46220.1"/>
    </source>
</evidence>
<dbReference type="AlphaFoldDB" id="A0A5Q5ACL8"/>
<proteinExistence type="predicted"/>
<gene>
    <name evidence="1" type="ORF">DYADSP32_3880</name>
</gene>
<name>A0A5Q5ACL8_9BACT</name>
<feature type="non-terminal residue" evidence="1">
    <location>
        <position position="40"/>
    </location>
</feature>
<sequence length="40" mass="4629">NGNVQQFIQKTGPTKIPLHRWVVLPVYDCVPVHFIPLFQV</sequence>
<reference evidence="1" key="1">
    <citation type="submission" date="2019-10" db="EMBL/GenBank/DDBJ databases">
        <authorList>
            <person name="Dow E L."/>
        </authorList>
    </citation>
    <scope>NUCLEOTIDE SEQUENCE</scope>
    <source>
        <strain evidence="1">32</strain>
        <strain evidence="2">Dyadobacter sp. 32 sample 2</strain>
    </source>
</reference>
<accession>A0A5Q5ACL8</accession>